<dbReference type="Proteomes" id="UP001497535">
    <property type="component" value="Unassembled WGS sequence"/>
</dbReference>
<organism evidence="1 2">
    <name type="scientific">Meloidogyne enterolobii</name>
    <name type="common">Root-knot nematode worm</name>
    <name type="synonym">Meloidogyne mayaguensis</name>
    <dbReference type="NCBI Taxonomy" id="390850"/>
    <lineage>
        <taxon>Eukaryota</taxon>
        <taxon>Metazoa</taxon>
        <taxon>Ecdysozoa</taxon>
        <taxon>Nematoda</taxon>
        <taxon>Chromadorea</taxon>
        <taxon>Rhabditida</taxon>
        <taxon>Tylenchina</taxon>
        <taxon>Tylenchomorpha</taxon>
        <taxon>Tylenchoidea</taxon>
        <taxon>Meloidogynidae</taxon>
        <taxon>Meloidogyninae</taxon>
        <taxon>Meloidogyne</taxon>
    </lineage>
</organism>
<evidence type="ECO:0000313" key="1">
    <source>
        <dbReference type="EMBL" id="CAK5076527.1"/>
    </source>
</evidence>
<dbReference type="EMBL" id="CAVMJV010000030">
    <property type="protein sequence ID" value="CAK5076527.1"/>
    <property type="molecule type" value="Genomic_DNA"/>
</dbReference>
<reference evidence="1" key="1">
    <citation type="submission" date="2023-11" db="EMBL/GenBank/DDBJ databases">
        <authorList>
            <person name="Poullet M."/>
        </authorList>
    </citation>
    <scope>NUCLEOTIDE SEQUENCE</scope>
    <source>
        <strain evidence="1">E1834</strain>
    </source>
</reference>
<protein>
    <submittedName>
        <fullName evidence="1">Uncharacterized protein</fullName>
    </submittedName>
</protein>
<keyword evidence="2" id="KW-1185">Reference proteome</keyword>
<gene>
    <name evidence="1" type="ORF">MENTE1834_LOCUS23394</name>
</gene>
<proteinExistence type="predicted"/>
<name>A0ACB0ZC10_MELEN</name>
<accession>A0ACB0ZC10</accession>
<sequence>MKIVILFLNLFLLHFINNSEELERCEGCNAYKCMEDDIAHCGPNGYLIAYGEKNCKNFYKPEIYDRFDELGKQFINCTGKCLIYNMELYLERRAGDINCELIKEEGFHSHPKCYLDCGFCQVCKSNKYALLRAYDLKDFFSKEAIEQVYIVIKECGILNCFL</sequence>
<comment type="caution">
    <text evidence="1">The sequence shown here is derived from an EMBL/GenBank/DDBJ whole genome shotgun (WGS) entry which is preliminary data.</text>
</comment>
<evidence type="ECO:0000313" key="2">
    <source>
        <dbReference type="Proteomes" id="UP001497535"/>
    </source>
</evidence>